<feature type="compositionally biased region" description="Low complexity" evidence="7">
    <location>
        <begin position="1"/>
        <end position="17"/>
    </location>
</feature>
<feature type="region of interest" description="Disordered" evidence="7">
    <location>
        <begin position="616"/>
        <end position="638"/>
    </location>
</feature>
<dbReference type="GO" id="GO:0043565">
    <property type="term" value="F:sequence-specific DNA binding"/>
    <property type="evidence" value="ECO:0007669"/>
    <property type="project" value="TreeGrafter"/>
</dbReference>
<feature type="transmembrane region" description="Helical" evidence="8">
    <location>
        <begin position="533"/>
        <end position="551"/>
    </location>
</feature>
<dbReference type="GO" id="GO:0005634">
    <property type="term" value="C:nucleus"/>
    <property type="evidence" value="ECO:0007669"/>
    <property type="project" value="UniProtKB-SubCell"/>
</dbReference>
<dbReference type="GO" id="GO:0000981">
    <property type="term" value="F:DNA-binding transcription factor activity, RNA polymerase II-specific"/>
    <property type="evidence" value="ECO:0007669"/>
    <property type="project" value="InterPro"/>
</dbReference>
<evidence type="ECO:0000256" key="4">
    <source>
        <dbReference type="ARBA" id="ARBA00023125"/>
    </source>
</evidence>
<evidence type="ECO:0000256" key="7">
    <source>
        <dbReference type="SAM" id="MobiDB-lite"/>
    </source>
</evidence>
<dbReference type="InterPro" id="IPR007219">
    <property type="entry name" value="XnlR_reg_dom"/>
</dbReference>
<evidence type="ECO:0000256" key="3">
    <source>
        <dbReference type="ARBA" id="ARBA00023015"/>
    </source>
</evidence>
<evidence type="ECO:0000259" key="9">
    <source>
        <dbReference type="PROSITE" id="PS50048"/>
    </source>
</evidence>
<dbReference type="InterPro" id="IPR036864">
    <property type="entry name" value="Zn2-C6_fun-type_DNA-bd_sf"/>
</dbReference>
<evidence type="ECO:0000313" key="11">
    <source>
        <dbReference type="Proteomes" id="UP000184383"/>
    </source>
</evidence>
<keyword evidence="2" id="KW-0479">Metal-binding</keyword>
<dbReference type="PROSITE" id="PS50048">
    <property type="entry name" value="ZN2_CY6_FUNGAL_2"/>
    <property type="match status" value="1"/>
</dbReference>
<feature type="region of interest" description="Disordered" evidence="7">
    <location>
        <begin position="143"/>
        <end position="162"/>
    </location>
</feature>
<dbReference type="PANTHER" id="PTHR47540">
    <property type="entry name" value="THIAMINE REPRESSIBLE GENES REGULATORY PROTEIN THI5"/>
    <property type="match status" value="1"/>
</dbReference>
<keyword evidence="8" id="KW-0812">Transmembrane</keyword>
<dbReference type="OrthoDB" id="2579025at2759"/>
<keyword evidence="3" id="KW-0805">Transcription regulation</keyword>
<dbReference type="VEuPathDB" id="FungiDB:ASPWEDRAFT_22249"/>
<dbReference type="Proteomes" id="UP000184383">
    <property type="component" value="Unassembled WGS sequence"/>
</dbReference>
<keyword evidence="8" id="KW-0472">Membrane</keyword>
<feature type="compositionally biased region" description="Polar residues" evidence="7">
    <location>
        <begin position="103"/>
        <end position="114"/>
    </location>
</feature>
<evidence type="ECO:0000313" key="10">
    <source>
        <dbReference type="EMBL" id="OJJ40039.1"/>
    </source>
</evidence>
<dbReference type="Gene3D" id="4.10.240.10">
    <property type="entry name" value="Zn(2)-C6 fungal-type DNA-binding domain"/>
    <property type="match status" value="1"/>
</dbReference>
<dbReference type="InterPro" id="IPR001138">
    <property type="entry name" value="Zn2Cys6_DnaBD"/>
</dbReference>
<sequence length="699" mass="78870">MDETNSVIATTSSISTTRRQRKRRSKVTRACDACKLKKKACTGNVPCAPCLRFNTACTYNSSYSRGAALPPPSSHQNHSPYVPTTPLDSPVHQTPLSILRPSDSPSPQVSQEPNPVTDVVGQYCGPASTHSFLGRAVQKFSNTSRHSITTQPDVDASTSPSIFSHGDRRVPAVDQSLFHWPDIMIARDLVRRYFEFASPTYRILHQATVDSWVDAFYSQESPSCPLPAATQSALLMVFATAVMFRVDSNGRLRDADEEGWRHSEIYFTMAEQRLSYEAGAPTLRSVQSRFLMVLYFLCSSRANRAWFTFGTMVQLMMCLGLHRKQSVSEWATPDHIVLECQKRIFWCAYTLDKYLSLILGRPRLLQDEDVDQELPTAVNDDDLKAMESRPQPTKDCVMNAPILHSLLSRILARAAKEQYALHSMGDAQQIEAIRSLSEDITEWKNRLPPILSGAIQPSSLIPIFRRQLTVLQLALFHATMFVTRPLLLRNYAKDLPECEGLYQHYLTACVMAARNTVQLILSFVKDDQLFPSFWYSQYIAFNALSAIYIYFIQVKRGRIPACSSWSSLDLDKGTLYELAETTQQHLAQATVRNAPSWRYSAILEGLRCEVNRVLDSESDDHQPSSSRAQSTRNNETMAEEMLSPHIPGPEYGAQKMDIALPEFNFPDTRAESLFESFALDNDPSLNFWPQLDCLPFIPI</sequence>
<dbReference type="GO" id="GO:0006351">
    <property type="term" value="P:DNA-templated transcription"/>
    <property type="evidence" value="ECO:0007669"/>
    <property type="project" value="InterPro"/>
</dbReference>
<dbReference type="GO" id="GO:0008270">
    <property type="term" value="F:zinc ion binding"/>
    <property type="evidence" value="ECO:0007669"/>
    <property type="project" value="InterPro"/>
</dbReference>
<keyword evidence="8" id="KW-1133">Transmembrane helix</keyword>
<name>A0A1L9RYN2_ASPWE</name>
<dbReference type="SUPFAM" id="SSF57701">
    <property type="entry name" value="Zn2/Cys6 DNA-binding domain"/>
    <property type="match status" value="1"/>
</dbReference>
<keyword evidence="5" id="KW-0804">Transcription</keyword>
<feature type="region of interest" description="Disordered" evidence="7">
    <location>
        <begin position="1"/>
        <end position="24"/>
    </location>
</feature>
<keyword evidence="11" id="KW-1185">Reference proteome</keyword>
<evidence type="ECO:0000256" key="2">
    <source>
        <dbReference type="ARBA" id="ARBA00022723"/>
    </source>
</evidence>
<feature type="region of interest" description="Disordered" evidence="7">
    <location>
        <begin position="65"/>
        <end position="116"/>
    </location>
</feature>
<dbReference type="PANTHER" id="PTHR47540:SF3">
    <property type="entry name" value="ZN(II)2CYS6 TRANSCRIPTION FACTOR (EUROFUNG)"/>
    <property type="match status" value="1"/>
</dbReference>
<dbReference type="SMART" id="SM00906">
    <property type="entry name" value="Fungal_trans"/>
    <property type="match status" value="1"/>
</dbReference>
<feature type="domain" description="Zn(2)-C6 fungal-type" evidence="9">
    <location>
        <begin position="30"/>
        <end position="59"/>
    </location>
</feature>
<evidence type="ECO:0000256" key="1">
    <source>
        <dbReference type="ARBA" id="ARBA00004123"/>
    </source>
</evidence>
<dbReference type="Pfam" id="PF04082">
    <property type="entry name" value="Fungal_trans"/>
    <property type="match status" value="1"/>
</dbReference>
<dbReference type="RefSeq" id="XP_040693715.1">
    <property type="nucleotide sequence ID" value="XM_040832313.1"/>
</dbReference>
<keyword evidence="6" id="KW-0539">Nucleus</keyword>
<evidence type="ECO:0000256" key="6">
    <source>
        <dbReference type="ARBA" id="ARBA00023242"/>
    </source>
</evidence>
<keyword evidence="4" id="KW-0238">DNA-binding</keyword>
<dbReference type="InterPro" id="IPR051711">
    <property type="entry name" value="Stress_Response_Reg"/>
</dbReference>
<evidence type="ECO:0000256" key="5">
    <source>
        <dbReference type="ARBA" id="ARBA00023163"/>
    </source>
</evidence>
<dbReference type="EMBL" id="KV878209">
    <property type="protein sequence ID" value="OJJ40039.1"/>
    <property type="molecule type" value="Genomic_DNA"/>
</dbReference>
<dbReference type="SMART" id="SM00066">
    <property type="entry name" value="GAL4"/>
    <property type="match status" value="1"/>
</dbReference>
<dbReference type="GO" id="GO:0045944">
    <property type="term" value="P:positive regulation of transcription by RNA polymerase II"/>
    <property type="evidence" value="ECO:0007669"/>
    <property type="project" value="TreeGrafter"/>
</dbReference>
<dbReference type="CDD" id="cd12148">
    <property type="entry name" value="fungal_TF_MHR"/>
    <property type="match status" value="1"/>
</dbReference>
<protein>
    <recommendedName>
        <fullName evidence="9">Zn(2)-C6 fungal-type domain-containing protein</fullName>
    </recommendedName>
</protein>
<dbReference type="PROSITE" id="PS00463">
    <property type="entry name" value="ZN2_CY6_FUNGAL_1"/>
    <property type="match status" value="1"/>
</dbReference>
<evidence type="ECO:0000256" key="8">
    <source>
        <dbReference type="SAM" id="Phobius"/>
    </source>
</evidence>
<dbReference type="GeneID" id="63748161"/>
<dbReference type="AlphaFoldDB" id="A0A1L9RYN2"/>
<feature type="compositionally biased region" description="Polar residues" evidence="7">
    <location>
        <begin position="623"/>
        <end position="636"/>
    </location>
</feature>
<comment type="subcellular location">
    <subcellularLocation>
        <location evidence="1">Nucleus</location>
    </subcellularLocation>
</comment>
<reference evidence="11" key="1">
    <citation type="journal article" date="2017" name="Genome Biol.">
        <title>Comparative genomics reveals high biological diversity and specific adaptations in the industrially and medically important fungal genus Aspergillus.</title>
        <authorList>
            <person name="de Vries R.P."/>
            <person name="Riley R."/>
            <person name="Wiebenga A."/>
            <person name="Aguilar-Osorio G."/>
            <person name="Amillis S."/>
            <person name="Uchima C.A."/>
            <person name="Anderluh G."/>
            <person name="Asadollahi M."/>
            <person name="Askin M."/>
            <person name="Barry K."/>
            <person name="Battaglia E."/>
            <person name="Bayram O."/>
            <person name="Benocci T."/>
            <person name="Braus-Stromeyer S.A."/>
            <person name="Caldana C."/>
            <person name="Canovas D."/>
            <person name="Cerqueira G.C."/>
            <person name="Chen F."/>
            <person name="Chen W."/>
            <person name="Choi C."/>
            <person name="Clum A."/>
            <person name="Dos Santos R.A."/>
            <person name="Damasio A.R."/>
            <person name="Diallinas G."/>
            <person name="Emri T."/>
            <person name="Fekete E."/>
            <person name="Flipphi M."/>
            <person name="Freyberg S."/>
            <person name="Gallo A."/>
            <person name="Gournas C."/>
            <person name="Habgood R."/>
            <person name="Hainaut M."/>
            <person name="Harispe M.L."/>
            <person name="Henrissat B."/>
            <person name="Hilden K.S."/>
            <person name="Hope R."/>
            <person name="Hossain A."/>
            <person name="Karabika E."/>
            <person name="Karaffa L."/>
            <person name="Karanyi Z."/>
            <person name="Krasevec N."/>
            <person name="Kuo A."/>
            <person name="Kusch H."/>
            <person name="LaButti K."/>
            <person name="Lagendijk E.L."/>
            <person name="Lapidus A."/>
            <person name="Levasseur A."/>
            <person name="Lindquist E."/>
            <person name="Lipzen A."/>
            <person name="Logrieco A.F."/>
            <person name="MacCabe A."/>
            <person name="Maekelae M.R."/>
            <person name="Malavazi I."/>
            <person name="Melin P."/>
            <person name="Meyer V."/>
            <person name="Mielnichuk N."/>
            <person name="Miskei M."/>
            <person name="Molnar A.P."/>
            <person name="Mule G."/>
            <person name="Ngan C.Y."/>
            <person name="Orejas M."/>
            <person name="Orosz E."/>
            <person name="Ouedraogo J.P."/>
            <person name="Overkamp K.M."/>
            <person name="Park H.-S."/>
            <person name="Perrone G."/>
            <person name="Piumi F."/>
            <person name="Punt P.J."/>
            <person name="Ram A.F."/>
            <person name="Ramon A."/>
            <person name="Rauscher S."/>
            <person name="Record E."/>
            <person name="Riano-Pachon D.M."/>
            <person name="Robert V."/>
            <person name="Roehrig J."/>
            <person name="Ruller R."/>
            <person name="Salamov A."/>
            <person name="Salih N.S."/>
            <person name="Samson R.A."/>
            <person name="Sandor E."/>
            <person name="Sanguinetti M."/>
            <person name="Schuetze T."/>
            <person name="Sepcic K."/>
            <person name="Shelest E."/>
            <person name="Sherlock G."/>
            <person name="Sophianopoulou V."/>
            <person name="Squina F.M."/>
            <person name="Sun H."/>
            <person name="Susca A."/>
            <person name="Todd R.B."/>
            <person name="Tsang A."/>
            <person name="Unkles S.E."/>
            <person name="van de Wiele N."/>
            <person name="van Rossen-Uffink D."/>
            <person name="Oliveira J.V."/>
            <person name="Vesth T.C."/>
            <person name="Visser J."/>
            <person name="Yu J.-H."/>
            <person name="Zhou M."/>
            <person name="Andersen M.R."/>
            <person name="Archer D.B."/>
            <person name="Baker S.E."/>
            <person name="Benoit I."/>
            <person name="Brakhage A.A."/>
            <person name="Braus G.H."/>
            <person name="Fischer R."/>
            <person name="Frisvad J.C."/>
            <person name="Goldman G.H."/>
            <person name="Houbraken J."/>
            <person name="Oakley B."/>
            <person name="Pocsi I."/>
            <person name="Scazzocchio C."/>
            <person name="Seiboth B."/>
            <person name="vanKuyk P.A."/>
            <person name="Wortman J."/>
            <person name="Dyer P.S."/>
            <person name="Grigoriev I.V."/>
        </authorList>
    </citation>
    <scope>NUCLEOTIDE SEQUENCE [LARGE SCALE GENOMIC DNA]</scope>
    <source>
        <strain evidence="11">DTO 134E9</strain>
    </source>
</reference>
<proteinExistence type="predicted"/>
<dbReference type="STRING" id="1073089.A0A1L9RYN2"/>
<dbReference type="Pfam" id="PF00172">
    <property type="entry name" value="Zn_clus"/>
    <property type="match status" value="1"/>
</dbReference>
<accession>A0A1L9RYN2</accession>
<dbReference type="CDD" id="cd00067">
    <property type="entry name" value="GAL4"/>
    <property type="match status" value="1"/>
</dbReference>
<organism evidence="10 11">
    <name type="scientific">Aspergillus wentii DTO 134E9</name>
    <dbReference type="NCBI Taxonomy" id="1073089"/>
    <lineage>
        <taxon>Eukaryota</taxon>
        <taxon>Fungi</taxon>
        <taxon>Dikarya</taxon>
        <taxon>Ascomycota</taxon>
        <taxon>Pezizomycotina</taxon>
        <taxon>Eurotiomycetes</taxon>
        <taxon>Eurotiomycetidae</taxon>
        <taxon>Eurotiales</taxon>
        <taxon>Aspergillaceae</taxon>
        <taxon>Aspergillus</taxon>
        <taxon>Aspergillus subgen. Cremei</taxon>
    </lineage>
</organism>
<gene>
    <name evidence="10" type="ORF">ASPWEDRAFT_22249</name>
</gene>